<feature type="region of interest" description="Disordered" evidence="2">
    <location>
        <begin position="259"/>
        <end position="278"/>
    </location>
</feature>
<name>A0A4V5N493_9PEZI</name>
<dbReference type="EMBL" id="NAJL01000026">
    <property type="protein sequence ID" value="TKA26839.1"/>
    <property type="molecule type" value="Genomic_DNA"/>
</dbReference>
<dbReference type="GO" id="GO:0030686">
    <property type="term" value="C:90S preribosome"/>
    <property type="evidence" value="ECO:0007669"/>
    <property type="project" value="TreeGrafter"/>
</dbReference>
<evidence type="ECO:0000313" key="5">
    <source>
        <dbReference type="Proteomes" id="UP000308549"/>
    </source>
</evidence>
<keyword evidence="5" id="KW-1185">Reference proteome</keyword>
<proteinExistence type="predicted"/>
<dbReference type="OrthoDB" id="3364872at2759"/>
<feature type="region of interest" description="Disordered" evidence="2">
    <location>
        <begin position="179"/>
        <end position="250"/>
    </location>
</feature>
<feature type="compositionally biased region" description="Acidic residues" evidence="2">
    <location>
        <begin position="236"/>
        <end position="250"/>
    </location>
</feature>
<organism evidence="4 5">
    <name type="scientific">Salinomyces thailandicus</name>
    <dbReference type="NCBI Taxonomy" id="706561"/>
    <lineage>
        <taxon>Eukaryota</taxon>
        <taxon>Fungi</taxon>
        <taxon>Dikarya</taxon>
        <taxon>Ascomycota</taxon>
        <taxon>Pezizomycotina</taxon>
        <taxon>Dothideomycetes</taxon>
        <taxon>Dothideomycetidae</taxon>
        <taxon>Mycosphaerellales</taxon>
        <taxon>Teratosphaeriaceae</taxon>
        <taxon>Salinomyces</taxon>
    </lineage>
</organism>
<comment type="caution">
    <text evidence="4">The sequence shown here is derived from an EMBL/GenBank/DDBJ whole genome shotgun (WGS) entry which is preliminary data.</text>
</comment>
<keyword evidence="1" id="KW-0175">Coiled coil</keyword>
<feature type="compositionally biased region" description="Basic and acidic residues" evidence="2">
    <location>
        <begin position="425"/>
        <end position="435"/>
    </location>
</feature>
<feature type="region of interest" description="Disordered" evidence="2">
    <location>
        <begin position="285"/>
        <end position="447"/>
    </location>
</feature>
<dbReference type="Pfam" id="PF09073">
    <property type="entry name" value="BUD22"/>
    <property type="match status" value="1"/>
</dbReference>
<feature type="compositionally biased region" description="Basic and acidic residues" evidence="2">
    <location>
        <begin position="361"/>
        <end position="379"/>
    </location>
</feature>
<evidence type="ECO:0000259" key="3">
    <source>
        <dbReference type="Pfam" id="PF09073"/>
    </source>
</evidence>
<evidence type="ECO:0000256" key="1">
    <source>
        <dbReference type="ARBA" id="ARBA00023054"/>
    </source>
</evidence>
<sequence length="447" mass="48196">MPKRKRDTSADTEAGDVIPRAYDGAKKQRVQYKLKQGVVKVGHAFKLAKGFERQKLGRRQKAAVAENKEKDIHRINAEIAALKELDTTSSGRHHLYKTLAKIKAVAASEDLPKEVLQPKPLSTDAALLNVHARLCNSNAVKDALPVVLADVQIGLGIKVEDGKAVKKQRLRAKDYAQAASGGTGLGGKQQVKPPARAEIGSDSDAVEGAKQNGLQSDDEESTDDFEKYDDRLAPSDSDEEGGVDVGDIDDLERQLAAEGIRKTGASKQKGSEVVYDHAADLSLSEDAASVSHSPQPQKAPAPKKSSFLPSLTMGGYISGSGSDPESDIDMASRGNRRGQRARRAIAEKKYGQRAKHLQKANRNEGWDAKRGAVDGTEKRRGQRPGISKDQKQSKGAPAVAKGRPASDPKRMHRDDSGPVHPSWEAAKKAKEKKENGIAFAGKKTTFD</sequence>
<protein>
    <recommendedName>
        <fullName evidence="3">Bud22 domain-containing protein</fullName>
    </recommendedName>
</protein>
<dbReference type="InterPro" id="IPR015158">
    <property type="entry name" value="Bud22_dom"/>
</dbReference>
<accession>A0A4V5N493</accession>
<evidence type="ECO:0000313" key="4">
    <source>
        <dbReference type="EMBL" id="TKA26839.1"/>
    </source>
</evidence>
<dbReference type="InterPro" id="IPR037393">
    <property type="entry name" value="Bud22/SRFB1"/>
</dbReference>
<dbReference type="PANTHER" id="PTHR23325:SF1">
    <property type="entry name" value="SERUM RESPONSE FACTOR-BINDING PROTEIN 1"/>
    <property type="match status" value="1"/>
</dbReference>
<dbReference type="PANTHER" id="PTHR23325">
    <property type="entry name" value="SERUM RESPONSE FACTOR-BINDING"/>
    <property type="match status" value="1"/>
</dbReference>
<dbReference type="GO" id="GO:0030490">
    <property type="term" value="P:maturation of SSU-rRNA"/>
    <property type="evidence" value="ECO:0007669"/>
    <property type="project" value="TreeGrafter"/>
</dbReference>
<dbReference type="GO" id="GO:0005634">
    <property type="term" value="C:nucleus"/>
    <property type="evidence" value="ECO:0007669"/>
    <property type="project" value="TreeGrafter"/>
</dbReference>
<feature type="compositionally biased region" description="Basic and acidic residues" evidence="2">
    <location>
        <begin position="224"/>
        <end position="233"/>
    </location>
</feature>
<feature type="compositionally biased region" description="Basic residues" evidence="2">
    <location>
        <begin position="334"/>
        <end position="343"/>
    </location>
</feature>
<dbReference type="AlphaFoldDB" id="A0A4V5N493"/>
<gene>
    <name evidence="4" type="ORF">B0A50_04285</name>
</gene>
<feature type="domain" description="Bud22" evidence="3">
    <location>
        <begin position="35"/>
        <end position="447"/>
    </location>
</feature>
<dbReference type="Proteomes" id="UP000308549">
    <property type="component" value="Unassembled WGS sequence"/>
</dbReference>
<feature type="compositionally biased region" description="Basic and acidic residues" evidence="2">
    <location>
        <begin position="404"/>
        <end position="417"/>
    </location>
</feature>
<reference evidence="4 5" key="1">
    <citation type="submission" date="2017-03" db="EMBL/GenBank/DDBJ databases">
        <title>Genomes of endolithic fungi from Antarctica.</title>
        <authorList>
            <person name="Coleine C."/>
            <person name="Masonjones S."/>
            <person name="Stajich J.E."/>
        </authorList>
    </citation>
    <scope>NUCLEOTIDE SEQUENCE [LARGE SCALE GENOMIC DNA]</scope>
    <source>
        <strain evidence="4 5">CCFEE 6315</strain>
    </source>
</reference>
<feature type="compositionally biased region" description="Low complexity" evidence="2">
    <location>
        <begin position="285"/>
        <end position="306"/>
    </location>
</feature>
<evidence type="ECO:0000256" key="2">
    <source>
        <dbReference type="SAM" id="MobiDB-lite"/>
    </source>
</evidence>